<reference evidence="1 2" key="1">
    <citation type="submission" date="2016-05" db="EMBL/GenBank/DDBJ databases">
        <title>Paenibacillus oryzae. sp. nov., isolated from the rice root.</title>
        <authorList>
            <person name="Zhang J."/>
            <person name="Zhang X."/>
        </authorList>
    </citation>
    <scope>NUCLEOTIDE SEQUENCE [LARGE SCALE GENOMIC DNA]</scope>
    <source>
        <strain evidence="1 2">1DrF-4</strain>
    </source>
</reference>
<dbReference type="STRING" id="1844972.A7K91_01860"/>
<protein>
    <recommendedName>
        <fullName evidence="3">DUF2577 domain-containing protein</fullName>
    </recommendedName>
</protein>
<name>A0A1A5Y9Z4_9BACL</name>
<dbReference type="OrthoDB" id="95576at2"/>
<dbReference type="Proteomes" id="UP000092024">
    <property type="component" value="Unassembled WGS sequence"/>
</dbReference>
<evidence type="ECO:0000313" key="2">
    <source>
        <dbReference type="Proteomes" id="UP000092024"/>
    </source>
</evidence>
<evidence type="ECO:0000313" key="1">
    <source>
        <dbReference type="EMBL" id="OBR62388.1"/>
    </source>
</evidence>
<sequence length="114" mass="12024">MSMLELIKKAGIGAVEAGNPVQLLQGEVVSANPLSVKVDQRFTLPADFLIVPESLTALEIDLSSGEAVGPGSISEQASSATILIRRGLEAGDAVILLRMQGGQRYLLLDRLVKP</sequence>
<dbReference type="EMBL" id="LYPA01000080">
    <property type="protein sequence ID" value="OBR62388.1"/>
    <property type="molecule type" value="Genomic_DNA"/>
</dbReference>
<organism evidence="1 2">
    <name type="scientific">Paenibacillus oryzae</name>
    <dbReference type="NCBI Taxonomy" id="1844972"/>
    <lineage>
        <taxon>Bacteria</taxon>
        <taxon>Bacillati</taxon>
        <taxon>Bacillota</taxon>
        <taxon>Bacilli</taxon>
        <taxon>Bacillales</taxon>
        <taxon>Paenibacillaceae</taxon>
        <taxon>Paenibacillus</taxon>
    </lineage>
</organism>
<dbReference type="InterPro" id="IPR022555">
    <property type="entry name" value="DUF2577"/>
</dbReference>
<dbReference type="RefSeq" id="WP_068687248.1">
    <property type="nucleotide sequence ID" value="NZ_LYPA01000080.1"/>
</dbReference>
<evidence type="ECO:0008006" key="3">
    <source>
        <dbReference type="Google" id="ProtNLM"/>
    </source>
</evidence>
<accession>A0A1A5Y9Z4</accession>
<proteinExistence type="predicted"/>
<comment type="caution">
    <text evidence="1">The sequence shown here is derived from an EMBL/GenBank/DDBJ whole genome shotgun (WGS) entry which is preliminary data.</text>
</comment>
<keyword evidence="2" id="KW-1185">Reference proteome</keyword>
<dbReference type="Pfam" id="PF10844">
    <property type="entry name" value="DUF2577"/>
    <property type="match status" value="1"/>
</dbReference>
<dbReference type="AlphaFoldDB" id="A0A1A5Y9Z4"/>
<gene>
    <name evidence="1" type="ORF">A7K91_01860</name>
</gene>